<dbReference type="CDD" id="cd11644">
    <property type="entry name" value="Precorrin-6Y-MT"/>
    <property type="match status" value="1"/>
</dbReference>
<keyword evidence="5" id="KW-0949">S-adenosyl-L-methionine</keyword>
<dbReference type="SUPFAM" id="SSF53335">
    <property type="entry name" value="S-adenosyl-L-methionine-dependent methyltransferases"/>
    <property type="match status" value="1"/>
</dbReference>
<dbReference type="InterPro" id="IPR000878">
    <property type="entry name" value="4pyrrol_Mease"/>
</dbReference>
<keyword evidence="2" id="KW-0169">Cobalamin biosynthesis</keyword>
<dbReference type="GO" id="GO:0008276">
    <property type="term" value="F:protein methyltransferase activity"/>
    <property type="evidence" value="ECO:0007669"/>
    <property type="project" value="InterPro"/>
</dbReference>
<dbReference type="NCBIfam" id="TIGR02467">
    <property type="entry name" value="CbiE"/>
    <property type="match status" value="1"/>
</dbReference>
<dbReference type="InterPro" id="IPR029063">
    <property type="entry name" value="SAM-dependent_MTases_sf"/>
</dbReference>
<dbReference type="PANTHER" id="PTHR43182">
    <property type="entry name" value="COBALT-PRECORRIN-6B C(15)-METHYLTRANSFERASE (DECARBOXYLATING)"/>
    <property type="match status" value="1"/>
</dbReference>
<evidence type="ECO:0000256" key="5">
    <source>
        <dbReference type="ARBA" id="ARBA00022691"/>
    </source>
</evidence>
<dbReference type="InterPro" id="IPR012818">
    <property type="entry name" value="CbiE"/>
</dbReference>
<dbReference type="SUPFAM" id="SSF53790">
    <property type="entry name" value="Tetrapyrrole methylase"/>
    <property type="match status" value="1"/>
</dbReference>
<feature type="domain" description="Tetrapyrrole methylase" evidence="6">
    <location>
        <begin position="8"/>
        <end position="193"/>
    </location>
</feature>
<dbReference type="InterPro" id="IPR014008">
    <property type="entry name" value="Cbl_synth_MTase_CbiT"/>
</dbReference>
<dbReference type="Gene3D" id="3.40.1010.10">
    <property type="entry name" value="Cobalt-precorrin-4 Transmethylase, Domain 1"/>
    <property type="match status" value="1"/>
</dbReference>
<dbReference type="InterPro" id="IPR035996">
    <property type="entry name" value="4pyrrol_Methylase_sf"/>
</dbReference>
<evidence type="ECO:0000256" key="1">
    <source>
        <dbReference type="ARBA" id="ARBA00004953"/>
    </source>
</evidence>
<evidence type="ECO:0000313" key="7">
    <source>
        <dbReference type="EMBL" id="RGC32921.1"/>
    </source>
</evidence>
<accession>A0A3E2WXM4</accession>
<dbReference type="InterPro" id="IPR014777">
    <property type="entry name" value="4pyrrole_Mease_sub1"/>
</dbReference>
<dbReference type="AlphaFoldDB" id="A0A3E2WXM4"/>
<dbReference type="UniPathway" id="UPA00148"/>
<organism evidence="7 8">
    <name type="scientific">Hungatella hathewayi</name>
    <dbReference type="NCBI Taxonomy" id="154046"/>
    <lineage>
        <taxon>Bacteria</taxon>
        <taxon>Bacillati</taxon>
        <taxon>Bacillota</taxon>
        <taxon>Clostridia</taxon>
        <taxon>Lachnospirales</taxon>
        <taxon>Lachnospiraceae</taxon>
        <taxon>Hungatella</taxon>
    </lineage>
</organism>
<dbReference type="Pfam" id="PF00590">
    <property type="entry name" value="TP_methylase"/>
    <property type="match status" value="1"/>
</dbReference>
<evidence type="ECO:0000313" key="8">
    <source>
        <dbReference type="Proteomes" id="UP000261111"/>
    </source>
</evidence>
<comment type="caution">
    <text evidence="7">The sequence shown here is derived from an EMBL/GenBank/DDBJ whole genome shotgun (WGS) entry which is preliminary data.</text>
</comment>
<dbReference type="Gene3D" id="3.40.50.150">
    <property type="entry name" value="Vaccinia Virus protein VP39"/>
    <property type="match status" value="1"/>
</dbReference>
<comment type="pathway">
    <text evidence="1">Cofactor biosynthesis; adenosylcobalamin biosynthesis.</text>
</comment>
<protein>
    <submittedName>
        <fullName evidence="7">Precorrin-6y C5,15-methyltransferase (Decarboxylating) subunit CbiE</fullName>
    </submittedName>
</protein>
<reference evidence="7 8" key="1">
    <citation type="submission" date="2018-08" db="EMBL/GenBank/DDBJ databases">
        <title>A genome reference for cultivated species of the human gut microbiota.</title>
        <authorList>
            <person name="Zou Y."/>
            <person name="Xue W."/>
            <person name="Luo G."/>
        </authorList>
    </citation>
    <scope>NUCLEOTIDE SEQUENCE [LARGE SCALE GENOMIC DNA]</scope>
    <source>
        <strain evidence="7 8">AF19-21</strain>
    </source>
</reference>
<keyword evidence="4 7" id="KW-0808">Transferase</keyword>
<name>A0A3E2WXM4_9FIRM</name>
<dbReference type="PANTHER" id="PTHR43182:SF1">
    <property type="entry name" value="COBALT-PRECORRIN-7 C(5)-METHYLTRANSFERASE"/>
    <property type="match status" value="1"/>
</dbReference>
<dbReference type="GeneID" id="93334568"/>
<evidence type="ECO:0000256" key="4">
    <source>
        <dbReference type="ARBA" id="ARBA00022679"/>
    </source>
</evidence>
<evidence type="ECO:0000259" key="6">
    <source>
        <dbReference type="Pfam" id="PF00590"/>
    </source>
</evidence>
<dbReference type="NCBIfam" id="TIGR02469">
    <property type="entry name" value="CbiT"/>
    <property type="match status" value="1"/>
</dbReference>
<sequence>MCKEKQIIYLTGIGMGNRNSLTAQAEQIFRECDCIIGAQRMTDALQSFGKPVFHSYKPKEIHDFLKSHGEYRKAAVALSGDPGFYSGARKLKEELADYPVYTIPGISSAVYLAARLGISWEDAALVSIHGRKQNFIYEIAKHEKTFLLFGGIECAREICEKIRDYGLGETEFYIGKHLSYEEEEILHKRGRELEPQDLDGLAAAYVRNPSPDKRVCLHMEDEEYIRGRVPMTKSEIRAVSLAKLALTEEAVLYDVGAGTGSVSMEAACQSGSIRVYAIEKTPEGVELIGQNRRKFCCDHVQIVEGTAPEAIEALEPPTHVFIGGSSGNLKDILRLVLEKNPDVRIVLNAISLETVKEAMEALEEGLLPDAEIVQLSAAKSRKLGAYHMMTGQNPVYIISAGKRYYSRPMDRA</sequence>
<evidence type="ECO:0000256" key="3">
    <source>
        <dbReference type="ARBA" id="ARBA00022603"/>
    </source>
</evidence>
<evidence type="ECO:0000256" key="2">
    <source>
        <dbReference type="ARBA" id="ARBA00022573"/>
    </source>
</evidence>
<dbReference type="RefSeq" id="WP_117440779.1">
    <property type="nucleotide sequence ID" value="NZ_QVIA01000007.1"/>
</dbReference>
<gene>
    <name evidence="7" type="primary">cbiE</name>
    <name evidence="7" type="ORF">DWX41_07550</name>
</gene>
<dbReference type="GO" id="GO:0009236">
    <property type="term" value="P:cobalamin biosynthetic process"/>
    <property type="evidence" value="ECO:0007669"/>
    <property type="project" value="UniProtKB-UniPathway"/>
</dbReference>
<dbReference type="InterPro" id="IPR050714">
    <property type="entry name" value="Cobalamin_biosynth_MTase"/>
</dbReference>
<dbReference type="CDD" id="cd02440">
    <property type="entry name" value="AdoMet_MTases"/>
    <property type="match status" value="1"/>
</dbReference>
<dbReference type="EMBL" id="QVIA01000007">
    <property type="protein sequence ID" value="RGC32921.1"/>
    <property type="molecule type" value="Genomic_DNA"/>
</dbReference>
<dbReference type="GO" id="GO:0032259">
    <property type="term" value="P:methylation"/>
    <property type="evidence" value="ECO:0007669"/>
    <property type="project" value="UniProtKB-KW"/>
</dbReference>
<dbReference type="Proteomes" id="UP000261111">
    <property type="component" value="Unassembled WGS sequence"/>
</dbReference>
<proteinExistence type="predicted"/>
<keyword evidence="3 7" id="KW-0489">Methyltransferase</keyword>